<gene>
    <name evidence="7" type="ORF">BHK69_08180</name>
</gene>
<dbReference type="PROSITE" id="PS51187">
    <property type="entry name" value="AUTOINDUCER_SYNTH_2"/>
    <property type="match status" value="1"/>
</dbReference>
<evidence type="ECO:0000313" key="7">
    <source>
        <dbReference type="EMBL" id="AOO80443.1"/>
    </source>
</evidence>
<evidence type="ECO:0000256" key="3">
    <source>
        <dbReference type="ARBA" id="ARBA00022691"/>
    </source>
</evidence>
<evidence type="ECO:0000256" key="4">
    <source>
        <dbReference type="ARBA" id="ARBA00022929"/>
    </source>
</evidence>
<dbReference type="GO" id="GO:0007165">
    <property type="term" value="P:signal transduction"/>
    <property type="evidence" value="ECO:0007669"/>
    <property type="project" value="TreeGrafter"/>
</dbReference>
<dbReference type="STRING" id="1526658.BHK69_08180"/>
<evidence type="ECO:0000256" key="2">
    <source>
        <dbReference type="ARBA" id="ARBA00022679"/>
    </source>
</evidence>
<dbReference type="PANTHER" id="PTHR39322:SF1">
    <property type="entry name" value="ISOVALERYL-HOMOSERINE LACTONE SYNTHASE"/>
    <property type="match status" value="1"/>
</dbReference>
<evidence type="ECO:0000256" key="6">
    <source>
        <dbReference type="RuleBase" id="RU361135"/>
    </source>
</evidence>
<dbReference type="PRINTS" id="PR01549">
    <property type="entry name" value="AUTOINDCRSYN"/>
</dbReference>
<name>A0A1D7TZ98_9HYPH</name>
<dbReference type="PANTHER" id="PTHR39322">
    <property type="entry name" value="ACYL-HOMOSERINE-LACTONE SYNTHASE"/>
    <property type="match status" value="1"/>
</dbReference>
<evidence type="ECO:0000313" key="8">
    <source>
        <dbReference type="Proteomes" id="UP000094969"/>
    </source>
</evidence>
<dbReference type="Proteomes" id="UP000094969">
    <property type="component" value="Chromosome"/>
</dbReference>
<protein>
    <recommendedName>
        <fullName evidence="6">Acyl-homoserine-lactone synthase</fullName>
        <ecNumber evidence="6">2.3.1.184</ecNumber>
    </recommendedName>
    <alternativeName>
        <fullName evidence="6">Autoinducer synthesis protein</fullName>
    </alternativeName>
</protein>
<dbReference type="RefSeq" id="WP_069689663.1">
    <property type="nucleotide sequence ID" value="NZ_CP017147.1"/>
</dbReference>
<dbReference type="SUPFAM" id="SSF55729">
    <property type="entry name" value="Acyl-CoA N-acyltransferases (Nat)"/>
    <property type="match status" value="1"/>
</dbReference>
<keyword evidence="3 6" id="KW-0949">S-adenosyl-L-methionine</keyword>
<sequence>MIHIIDASNRRLYADQIEEHFRIRHRIYVEERRWMELERPDGREVDQFDTDDAVYLLALKEGKVIGGSRLVPTLGPHLMSEVFPYLANIRGLQRGPDIVEWTRIFVVPEYRGRESTVLHTVLAGILEYCLEQHFSAITVVMETWWMPRFLELGWEVKPLGLPTMIDGMSCIGTMISVTEEAWRNTLAFKRIAAPTLVDRRHGPHITEERRTNHV</sequence>
<dbReference type="GO" id="GO:0009372">
    <property type="term" value="P:quorum sensing"/>
    <property type="evidence" value="ECO:0007669"/>
    <property type="project" value="UniProtKB-UniRule"/>
</dbReference>
<accession>A0A1D7TZ98</accession>
<dbReference type="Pfam" id="PF00765">
    <property type="entry name" value="Autoind_synth"/>
    <property type="match status" value="1"/>
</dbReference>
<dbReference type="EMBL" id="CP017147">
    <property type="protein sequence ID" value="AOO80443.1"/>
    <property type="molecule type" value="Genomic_DNA"/>
</dbReference>
<proteinExistence type="inferred from homology"/>
<keyword evidence="2 6" id="KW-0808">Transferase</keyword>
<keyword evidence="4 5" id="KW-0071">Autoinducer synthesis</keyword>
<comment type="catalytic activity">
    <reaction evidence="6">
        <text>a fatty acyl-[ACP] + S-adenosyl-L-methionine = an N-acyl-L-homoserine lactone + S-methyl-5'-thioadenosine + holo-[ACP] + H(+)</text>
        <dbReference type="Rhea" id="RHEA:10096"/>
        <dbReference type="Rhea" id="RHEA-COMP:9685"/>
        <dbReference type="Rhea" id="RHEA-COMP:14125"/>
        <dbReference type="ChEBI" id="CHEBI:15378"/>
        <dbReference type="ChEBI" id="CHEBI:17509"/>
        <dbReference type="ChEBI" id="CHEBI:55474"/>
        <dbReference type="ChEBI" id="CHEBI:59789"/>
        <dbReference type="ChEBI" id="CHEBI:64479"/>
        <dbReference type="ChEBI" id="CHEBI:138651"/>
        <dbReference type="EC" id="2.3.1.184"/>
    </reaction>
</comment>
<dbReference type="AlphaFoldDB" id="A0A1D7TZ98"/>
<evidence type="ECO:0000256" key="5">
    <source>
        <dbReference type="PROSITE-ProRule" id="PRU00533"/>
    </source>
</evidence>
<evidence type="ECO:0000256" key="1">
    <source>
        <dbReference type="ARBA" id="ARBA00022654"/>
    </source>
</evidence>
<dbReference type="KEGG" id="bvv:BHK69_08180"/>
<keyword evidence="8" id="KW-1185">Reference proteome</keyword>
<dbReference type="InterPro" id="IPR001690">
    <property type="entry name" value="Autoind_synthase"/>
</dbReference>
<organism evidence="7 8">
    <name type="scientific">Bosea vaviloviae</name>
    <dbReference type="NCBI Taxonomy" id="1526658"/>
    <lineage>
        <taxon>Bacteria</taxon>
        <taxon>Pseudomonadati</taxon>
        <taxon>Pseudomonadota</taxon>
        <taxon>Alphaproteobacteria</taxon>
        <taxon>Hyphomicrobiales</taxon>
        <taxon>Boseaceae</taxon>
        <taxon>Bosea</taxon>
    </lineage>
</organism>
<comment type="similarity">
    <text evidence="5 6">Belongs to the autoinducer synthase family.</text>
</comment>
<keyword evidence="1 5" id="KW-0673">Quorum sensing</keyword>
<dbReference type="EC" id="2.3.1.184" evidence="6"/>
<dbReference type="InterPro" id="IPR016181">
    <property type="entry name" value="Acyl_CoA_acyltransferase"/>
</dbReference>
<dbReference type="OrthoDB" id="6169313at2"/>
<dbReference type="Gene3D" id="3.40.630.30">
    <property type="match status" value="1"/>
</dbReference>
<reference evidence="7 8" key="1">
    <citation type="journal article" date="2015" name="Antonie Van Leeuwenhoek">
        <title>Bosea vaviloviae sp. nov., a new species of slow-growing rhizobia isolated from nodules of the relict species Vavilovia formosa (Stev.) Fed.</title>
        <authorList>
            <person name="Safronova V.I."/>
            <person name="Kuznetsova I.G."/>
            <person name="Sazanova A.L."/>
            <person name="Kimeklis A.K."/>
            <person name="Belimov A.A."/>
            <person name="Andronov E.E."/>
            <person name="Pinaev A.G."/>
            <person name="Chizhevskaya E.P."/>
            <person name="Pukhaev A.R."/>
            <person name="Popov K.P."/>
            <person name="Willems A."/>
            <person name="Tikhonovich I.A."/>
        </authorList>
    </citation>
    <scope>NUCLEOTIDE SEQUENCE [LARGE SCALE GENOMIC DNA]</scope>
    <source>
        <strain evidence="7 8">Vaf18</strain>
    </source>
</reference>
<dbReference type="GO" id="GO:0061579">
    <property type="term" value="F:N-acyl homoserine lactone synthase activity"/>
    <property type="evidence" value="ECO:0007669"/>
    <property type="project" value="UniProtKB-UniRule"/>
</dbReference>